<keyword evidence="3" id="KW-1185">Reference proteome</keyword>
<accession>A0A0K9PPC4</accession>
<organism evidence="2 3">
    <name type="scientific">Zostera marina</name>
    <name type="common">Eelgrass</name>
    <dbReference type="NCBI Taxonomy" id="29655"/>
    <lineage>
        <taxon>Eukaryota</taxon>
        <taxon>Viridiplantae</taxon>
        <taxon>Streptophyta</taxon>
        <taxon>Embryophyta</taxon>
        <taxon>Tracheophyta</taxon>
        <taxon>Spermatophyta</taxon>
        <taxon>Magnoliopsida</taxon>
        <taxon>Liliopsida</taxon>
        <taxon>Zosteraceae</taxon>
        <taxon>Zostera</taxon>
    </lineage>
</organism>
<dbReference type="Proteomes" id="UP000036987">
    <property type="component" value="Unassembled WGS sequence"/>
</dbReference>
<proteinExistence type="predicted"/>
<evidence type="ECO:0000313" key="3">
    <source>
        <dbReference type="Proteomes" id="UP000036987"/>
    </source>
</evidence>
<dbReference type="Pfam" id="PF14009">
    <property type="entry name" value="PADRE"/>
    <property type="match status" value="1"/>
</dbReference>
<sequence>MGNCQTAEAAAAVVVIQHPDGKVERLHSSITAGEVMGSNPGNYVAVFILPPSSPSGKTANEKLQRHLKLLRPDDSLQIGRVYRLVTFEDVLKEITAKKHVKLDKLKLSSSSGGTSETPPEVEMEETMAGGRVENSRRLGRDGSSHWRPVLQTIEECKTTTITERKRKISSYSLKIGCKSESMD</sequence>
<reference evidence="3" key="1">
    <citation type="journal article" date="2016" name="Nature">
        <title>The genome of the seagrass Zostera marina reveals angiosperm adaptation to the sea.</title>
        <authorList>
            <person name="Olsen J.L."/>
            <person name="Rouze P."/>
            <person name="Verhelst B."/>
            <person name="Lin Y.-C."/>
            <person name="Bayer T."/>
            <person name="Collen J."/>
            <person name="Dattolo E."/>
            <person name="De Paoli E."/>
            <person name="Dittami S."/>
            <person name="Maumus F."/>
            <person name="Michel G."/>
            <person name="Kersting A."/>
            <person name="Lauritano C."/>
            <person name="Lohaus R."/>
            <person name="Toepel M."/>
            <person name="Tonon T."/>
            <person name="Vanneste K."/>
            <person name="Amirebrahimi M."/>
            <person name="Brakel J."/>
            <person name="Bostroem C."/>
            <person name="Chovatia M."/>
            <person name="Grimwood J."/>
            <person name="Jenkins J.W."/>
            <person name="Jueterbock A."/>
            <person name="Mraz A."/>
            <person name="Stam W.T."/>
            <person name="Tice H."/>
            <person name="Bornberg-Bauer E."/>
            <person name="Green P.J."/>
            <person name="Pearson G.A."/>
            <person name="Procaccini G."/>
            <person name="Duarte C.M."/>
            <person name="Schmutz J."/>
            <person name="Reusch T.B.H."/>
            <person name="Van de Peer Y."/>
        </authorList>
    </citation>
    <scope>NUCLEOTIDE SEQUENCE [LARGE SCALE GENOMIC DNA]</scope>
    <source>
        <strain evidence="3">cv. Finnish</strain>
    </source>
</reference>
<feature type="region of interest" description="Disordered" evidence="1">
    <location>
        <begin position="107"/>
        <end position="144"/>
    </location>
</feature>
<evidence type="ECO:0000313" key="2">
    <source>
        <dbReference type="EMBL" id="KMZ70923.1"/>
    </source>
</evidence>
<comment type="caution">
    <text evidence="2">The sequence shown here is derived from an EMBL/GenBank/DDBJ whole genome shotgun (WGS) entry which is preliminary data.</text>
</comment>
<dbReference type="EMBL" id="LFYR01000692">
    <property type="protein sequence ID" value="KMZ70923.1"/>
    <property type="molecule type" value="Genomic_DNA"/>
</dbReference>
<dbReference type="PANTHER" id="PTHR33413:SF1">
    <property type="entry name" value="EXPRESSED PROTEIN"/>
    <property type="match status" value="1"/>
</dbReference>
<evidence type="ECO:0000256" key="1">
    <source>
        <dbReference type="SAM" id="MobiDB-lite"/>
    </source>
</evidence>
<dbReference type="OMA" id="KIQRIYW"/>
<name>A0A0K9PPC4_ZOSMR</name>
<feature type="compositionally biased region" description="Low complexity" evidence="1">
    <location>
        <begin position="107"/>
        <end position="118"/>
    </location>
</feature>
<dbReference type="InterPro" id="IPR025322">
    <property type="entry name" value="PADRE_dom"/>
</dbReference>
<dbReference type="PANTHER" id="PTHR33413">
    <property type="entry name" value="EXPRESSED PROTEIN"/>
    <property type="match status" value="1"/>
</dbReference>
<dbReference type="STRING" id="29655.A0A0K9PPC4"/>
<protein>
    <submittedName>
        <fullName evidence="2">Uncharacterized protein</fullName>
    </submittedName>
</protein>
<gene>
    <name evidence="2" type="ORF">ZOSMA_18G00110</name>
</gene>
<dbReference type="OrthoDB" id="747498at2759"/>
<dbReference type="AlphaFoldDB" id="A0A0K9PPC4"/>
<feature type="compositionally biased region" description="Basic and acidic residues" evidence="1">
    <location>
        <begin position="133"/>
        <end position="144"/>
    </location>
</feature>